<gene>
    <name evidence="5" type="primary">LOC113049601</name>
</gene>
<dbReference type="Proteomes" id="UP000515129">
    <property type="component" value="Chromosome 30"/>
</dbReference>
<dbReference type="InterPro" id="IPR006703">
    <property type="entry name" value="G_AIG1"/>
</dbReference>
<evidence type="ECO:0000313" key="5">
    <source>
        <dbReference type="RefSeq" id="XP_026067868.1"/>
    </source>
</evidence>
<keyword evidence="4" id="KW-1185">Reference proteome</keyword>
<evidence type="ECO:0000313" key="4">
    <source>
        <dbReference type="Proteomes" id="UP000515129"/>
    </source>
</evidence>
<proteinExistence type="inferred from homology"/>
<reference evidence="5" key="1">
    <citation type="submission" date="2025-08" db="UniProtKB">
        <authorList>
            <consortium name="RefSeq"/>
        </authorList>
    </citation>
    <scope>IDENTIFICATION</scope>
    <source>
        <strain evidence="5">Wakin</strain>
        <tissue evidence="5">Muscle</tissue>
    </source>
</reference>
<dbReference type="KEGG" id="caua:113049601"/>
<dbReference type="PANTHER" id="PTHR34488:SF1">
    <property type="entry name" value="SI:CH211-245H14.1-RELATED"/>
    <property type="match status" value="1"/>
</dbReference>
<evidence type="ECO:0000259" key="3">
    <source>
        <dbReference type="Pfam" id="PF04548"/>
    </source>
</evidence>
<dbReference type="OrthoDB" id="8446971at2759"/>
<dbReference type="PANTHER" id="PTHR34488">
    <property type="entry name" value="SI:CH211-245H14.1-RELATED"/>
    <property type="match status" value="1"/>
</dbReference>
<evidence type="ECO:0000256" key="1">
    <source>
        <dbReference type="ARBA" id="ARBA00008535"/>
    </source>
</evidence>
<sequence>MDPKTDTEVDSTEEQKDQRPTITGNKYFIFSPGKTFKAKEDIIRKALQQKSGQLTEVLTVEECDVILVFCVIVSRAGTDIDSALNELNDLSESKPAVFMVLHHTFDVEKIVPDSSRFVSRENTLTVDCLFHEDEGFPDCVKNRKALARIDQWLQPQLEQTGWIPSWLSEYVPCFNFWHTQVDTEMLKETSCEPIPKVEPEYKILVLLGMSVLEKTAVEYVIFGREESLCDASPAPLMKITVDTGVVEGEQVTVINTAGWFSSWLSLEEMKHKIQFCISMSSHRPYALLLVIPKEQYFEEIKWKEVFEESWEKVIILFTVKDEKQKQGIQYQVNQTKLRNQFHILNISKPGDRSQVSELLKQVKKTVAGNGGQSSYCTLL</sequence>
<dbReference type="GO" id="GO:0005525">
    <property type="term" value="F:GTP binding"/>
    <property type="evidence" value="ECO:0007669"/>
    <property type="project" value="InterPro"/>
</dbReference>
<dbReference type="Pfam" id="PF04548">
    <property type="entry name" value="AIG1"/>
    <property type="match status" value="1"/>
</dbReference>
<name>A0A6P6K687_CARAU</name>
<dbReference type="GeneID" id="113049601"/>
<keyword evidence="2" id="KW-0547">Nucleotide-binding</keyword>
<dbReference type="RefSeq" id="XP_026067868.1">
    <property type="nucleotide sequence ID" value="XM_026212083.1"/>
</dbReference>
<evidence type="ECO:0000256" key="2">
    <source>
        <dbReference type="ARBA" id="ARBA00022741"/>
    </source>
</evidence>
<comment type="similarity">
    <text evidence="1">Belongs to the TRAFAC class TrmE-Era-EngA-EngB-Septin-like GTPase superfamily. AIG1/Toc34/Toc159-like paraseptin GTPase family. IAN subfamily.</text>
</comment>
<accession>A0A6P6K687</accession>
<dbReference type="InterPro" id="IPR027417">
    <property type="entry name" value="P-loop_NTPase"/>
</dbReference>
<dbReference type="Gene3D" id="3.40.50.300">
    <property type="entry name" value="P-loop containing nucleotide triphosphate hydrolases"/>
    <property type="match status" value="1"/>
</dbReference>
<organism evidence="4 5">
    <name type="scientific">Carassius auratus</name>
    <name type="common">Goldfish</name>
    <dbReference type="NCBI Taxonomy" id="7957"/>
    <lineage>
        <taxon>Eukaryota</taxon>
        <taxon>Metazoa</taxon>
        <taxon>Chordata</taxon>
        <taxon>Craniata</taxon>
        <taxon>Vertebrata</taxon>
        <taxon>Euteleostomi</taxon>
        <taxon>Actinopterygii</taxon>
        <taxon>Neopterygii</taxon>
        <taxon>Teleostei</taxon>
        <taxon>Ostariophysi</taxon>
        <taxon>Cypriniformes</taxon>
        <taxon>Cyprinidae</taxon>
        <taxon>Cyprininae</taxon>
        <taxon>Carassius</taxon>
    </lineage>
</organism>
<dbReference type="AlphaFoldDB" id="A0A6P6K687"/>
<feature type="domain" description="AIG1-type G" evidence="3">
    <location>
        <begin position="204"/>
        <end position="372"/>
    </location>
</feature>
<protein>
    <submittedName>
        <fullName evidence="5">Uncharacterized protein LOC113049601</fullName>
    </submittedName>
</protein>